<evidence type="ECO:0000256" key="2">
    <source>
        <dbReference type="SAM" id="Phobius"/>
    </source>
</evidence>
<name>A0ABW2MNC3_9ACTN</name>
<feature type="region of interest" description="Disordered" evidence="1">
    <location>
        <begin position="1263"/>
        <end position="1285"/>
    </location>
</feature>
<dbReference type="InterPro" id="IPR011646">
    <property type="entry name" value="KAP_P-loop"/>
</dbReference>
<dbReference type="SUPFAM" id="SSF48371">
    <property type="entry name" value="ARM repeat"/>
    <property type="match status" value="1"/>
</dbReference>
<accession>A0ABW2MNC3</accession>
<feature type="domain" description="KAP NTPase" evidence="3">
    <location>
        <begin position="1"/>
        <end position="277"/>
    </location>
</feature>
<keyword evidence="2" id="KW-1133">Transmembrane helix</keyword>
<evidence type="ECO:0000313" key="4">
    <source>
        <dbReference type="EMBL" id="MFC7354321.1"/>
    </source>
</evidence>
<keyword evidence="2" id="KW-0812">Transmembrane</keyword>
<sequence>MAQQLARTVKETTGSLAVGLIGPFGSGKSSVVRLLTTELAVNSDWAVLHVSAEHHSGVARARALMYALLEAAHQKKLIDDDTYARERSCLEGSRQRTLPRATHQGDTPGKPSRLRYLHAAGAGLGWVLAMLVVLWLLGVGAVAAVHLLGSGHHISAWTWFAPKGASALTGVLVSAAAIAAVLAAGKEGALQSLKAYEITVSSPRPESTDELEQAFVRLLRCIKRRLVIAVDDIDRLAASDVLEALATVRSFLLTGTQHRHQPVFVLSCDEDIVREAIVGVRPGLAHRPTTANSPGTAVDPSSDPEPGQSLRAVDDAARKATEDAAQEYLNKLFTIRLVLPAHYEADLRDYAEELLMGTAPHHPVVAEVGGPTQTRRLLEVLIHRRVRDPRHVIRLLNSFFSDYQLARRREQPVGTRPARIAPGEVTGFPIELARLTVLRHDFRNLYDAIQDENRLLHVLDEALLGSPEAHADPLLADYRAPGSPGRLDQEKYPGLAFLNATVARARTQRPVQIGPLITLGSSRASRLLGSQLAMEIESDLVQRNGAALAARLVEGENRTRIVEAATASLEAARPGQDLDNAVTAVLEALGQVSALLSADLPEGEEHAVHALTDCIVRQYERLTLPVPSHLLVPLLDLIIPAHLLRVRQALLPVPEDQGEAQTWAVALLSLPAGEDAAFLAPSLDSYFNGLAADGDRDELSYWEDQSQRLDTASWPATALAALLIIAARYDDAAAVRQVGSLINIRDDNRVWDGTVLPALLRILSATAAVRREAVRILCLAPDPSAGWGDGVEEGETLLATQIIQAVAQAVQDDDDADSMLIMMELLTRWLPAAQQLSDEQVAEEAIAGAAAVASAVHPNLTAAAGAILEQLHEEQAVPCAITMAAQLANHRDLGDDTGTVLRDILIGYLRRSENSAAEATHRAVTAVTAALTGEIEAATPAGRFARATLPMLLTTGPGIDMTTTLIQRVTGSLAPNNPAHAQEVLPSLRDLLRDPTAREGQLANVIRHVQQLMNSGTPSIALDFAAHYITTPVVDVNWLNWFASHWSTLSSGTRSLAVAAAERSELQSIPVLRDHLIQHLLETDDAEPWQYADALWNHSTADQQGSLLAFARTRCPALAHCADQADADLLTTALVQAGDQISGVLTLIQEAPEFDNAVMRYLSNRLEQPDWTPLLAASAIAVSGDPAALWMHVLPFMTEDQSSAIRAAAFIGALIEHHQDSVPEDIVTSLAPVLREADPQLATSLGHALRPLPARARKLRRAMDGFSSTPAQRARNAAFKEASGI</sequence>
<dbReference type="InterPro" id="IPR016024">
    <property type="entry name" value="ARM-type_fold"/>
</dbReference>
<keyword evidence="5" id="KW-1185">Reference proteome</keyword>
<feature type="region of interest" description="Disordered" evidence="1">
    <location>
        <begin position="284"/>
        <end position="309"/>
    </location>
</feature>
<dbReference type="Proteomes" id="UP001596509">
    <property type="component" value="Unassembled WGS sequence"/>
</dbReference>
<evidence type="ECO:0000259" key="3">
    <source>
        <dbReference type="Pfam" id="PF07693"/>
    </source>
</evidence>
<dbReference type="SUPFAM" id="SSF52540">
    <property type="entry name" value="P-loop containing nucleoside triphosphate hydrolases"/>
    <property type="match status" value="1"/>
</dbReference>
<dbReference type="Pfam" id="PF07693">
    <property type="entry name" value="KAP_NTPase"/>
    <property type="match status" value="1"/>
</dbReference>
<comment type="caution">
    <text evidence="4">The sequence shown here is derived from an EMBL/GenBank/DDBJ whole genome shotgun (WGS) entry which is preliminary data.</text>
</comment>
<keyword evidence="2" id="KW-0472">Membrane</keyword>
<evidence type="ECO:0000256" key="1">
    <source>
        <dbReference type="SAM" id="MobiDB-lite"/>
    </source>
</evidence>
<feature type="region of interest" description="Disordered" evidence="1">
    <location>
        <begin position="91"/>
        <end position="110"/>
    </location>
</feature>
<reference evidence="5" key="1">
    <citation type="journal article" date="2019" name="Int. J. Syst. Evol. Microbiol.">
        <title>The Global Catalogue of Microorganisms (GCM) 10K type strain sequencing project: providing services to taxonomists for standard genome sequencing and annotation.</title>
        <authorList>
            <consortium name="The Broad Institute Genomics Platform"/>
            <consortium name="The Broad Institute Genome Sequencing Center for Infectious Disease"/>
            <person name="Wu L."/>
            <person name="Ma J."/>
        </authorList>
    </citation>
    <scope>NUCLEOTIDE SEQUENCE [LARGE SCALE GENOMIC DNA]</scope>
    <source>
        <strain evidence="5">ICMP 19430</strain>
    </source>
</reference>
<feature type="transmembrane region" description="Helical" evidence="2">
    <location>
        <begin position="123"/>
        <end position="145"/>
    </location>
</feature>
<proteinExistence type="predicted"/>
<dbReference type="RefSeq" id="WP_319287071.1">
    <property type="nucleotide sequence ID" value="NZ_JBHTCK010000008.1"/>
</dbReference>
<organism evidence="4 5">
    <name type="scientific">Streptomyces caviscabies</name>
    <dbReference type="NCBI Taxonomy" id="90079"/>
    <lineage>
        <taxon>Bacteria</taxon>
        <taxon>Bacillati</taxon>
        <taxon>Actinomycetota</taxon>
        <taxon>Actinomycetes</taxon>
        <taxon>Kitasatosporales</taxon>
        <taxon>Streptomycetaceae</taxon>
        <taxon>Streptomyces</taxon>
    </lineage>
</organism>
<dbReference type="InterPro" id="IPR027417">
    <property type="entry name" value="P-loop_NTPase"/>
</dbReference>
<protein>
    <submittedName>
        <fullName evidence="4">P-loop NTPase fold protein</fullName>
    </submittedName>
</protein>
<dbReference type="EMBL" id="JBHTCK010000008">
    <property type="protein sequence ID" value="MFC7354321.1"/>
    <property type="molecule type" value="Genomic_DNA"/>
</dbReference>
<gene>
    <name evidence="4" type="ORF">ACFQW9_27080</name>
</gene>
<evidence type="ECO:0000313" key="5">
    <source>
        <dbReference type="Proteomes" id="UP001596509"/>
    </source>
</evidence>